<dbReference type="PANTHER" id="PTHR36842:SF1">
    <property type="entry name" value="PROTEIN TOLB"/>
    <property type="match status" value="1"/>
</dbReference>
<evidence type="ECO:0000313" key="2">
    <source>
        <dbReference type="EMBL" id="SVB99081.1"/>
    </source>
</evidence>
<dbReference type="InterPro" id="IPR011042">
    <property type="entry name" value="6-blade_b-propeller_TolB-like"/>
</dbReference>
<accession>A0A382IK66</accession>
<dbReference type="Pfam" id="PF07676">
    <property type="entry name" value="PD40"/>
    <property type="match status" value="2"/>
</dbReference>
<dbReference type="EMBL" id="UINC01067426">
    <property type="protein sequence ID" value="SVB99081.1"/>
    <property type="molecule type" value="Genomic_DNA"/>
</dbReference>
<dbReference type="SUPFAM" id="SSF69304">
    <property type="entry name" value="Tricorn protease N-terminal domain"/>
    <property type="match status" value="1"/>
</dbReference>
<organism evidence="2">
    <name type="scientific">marine metagenome</name>
    <dbReference type="NCBI Taxonomy" id="408172"/>
    <lineage>
        <taxon>unclassified sequences</taxon>
        <taxon>metagenomes</taxon>
        <taxon>ecological metagenomes</taxon>
    </lineage>
</organism>
<reference evidence="2" key="1">
    <citation type="submission" date="2018-05" db="EMBL/GenBank/DDBJ databases">
        <authorList>
            <person name="Lanie J.A."/>
            <person name="Ng W.-L."/>
            <person name="Kazmierczak K.M."/>
            <person name="Andrzejewski T.M."/>
            <person name="Davidsen T.M."/>
            <person name="Wayne K.J."/>
            <person name="Tettelin H."/>
            <person name="Glass J.I."/>
            <person name="Rusch D."/>
            <person name="Podicherti R."/>
            <person name="Tsui H.-C.T."/>
            <person name="Winkler M.E."/>
        </authorList>
    </citation>
    <scope>NUCLEOTIDE SEQUENCE</scope>
</reference>
<dbReference type="InterPro" id="IPR011659">
    <property type="entry name" value="WD40"/>
</dbReference>
<protein>
    <recommendedName>
        <fullName evidence="3">Dipeptidylpeptidase IV N-terminal domain-containing protein</fullName>
    </recommendedName>
</protein>
<evidence type="ECO:0000256" key="1">
    <source>
        <dbReference type="ARBA" id="ARBA00009820"/>
    </source>
</evidence>
<name>A0A382IK66_9ZZZZ</name>
<dbReference type="SUPFAM" id="SSF50960">
    <property type="entry name" value="TolB, C-terminal domain"/>
    <property type="match status" value="1"/>
</dbReference>
<dbReference type="Gene3D" id="2.120.10.30">
    <property type="entry name" value="TolB, C-terminal domain"/>
    <property type="match status" value="2"/>
</dbReference>
<feature type="non-terminal residue" evidence="2">
    <location>
        <position position="444"/>
    </location>
</feature>
<comment type="similarity">
    <text evidence="1">Belongs to the TolB family.</text>
</comment>
<dbReference type="AlphaFoldDB" id="A0A382IK66"/>
<feature type="non-terminal residue" evidence="2">
    <location>
        <position position="1"/>
    </location>
</feature>
<evidence type="ECO:0008006" key="3">
    <source>
        <dbReference type="Google" id="ProtNLM"/>
    </source>
</evidence>
<sequence length="444" mass="47943">AVFAVAAMWPTEPPPEIPQPVLRHSLIIPDEINVVPNFGPQIDISPDGRRLVYNNAGDEDGQRLWLWERSQLESRPLNGTEDATQVSFSPDGERVAYITTDRQLKVVALGGEPPLTVVDSGLVRAGITWGNDGFIYFAEGTSTGNPTAGLGRVSANGGAMESVTSLDTMRVELSHWWPEVLPNERGVLFTISRNELYNPEYMEIAVGDLETGEHTVIMEGMLARWATTGHLLIVTQDANLVAIPFDDEILEVTGPVLPLVDGIELDGFVAGPGVPTGAEVVISETGTLVYQEGTQGGAIGEQVPVWVSRTGVIEMIDPEFRRGYYSLPALSPEGDRLALNLNESGESQIWIKQLDEGPLSKLTFQGSSNVSAAWHPDGQDLAFVSGGGSDLASTDIYSRESDGGGQPELLVDIQEPIGEVTYSPDGEWVIYRGGTQSDIYGKRI</sequence>
<gene>
    <name evidence="2" type="ORF">METZ01_LOCUS251935</name>
</gene>
<proteinExistence type="inferred from homology"/>
<dbReference type="PANTHER" id="PTHR36842">
    <property type="entry name" value="PROTEIN TOLB HOMOLOG"/>
    <property type="match status" value="1"/>
</dbReference>